<gene>
    <name evidence="4" type="ORF">ESZ91_01115</name>
</gene>
<evidence type="ECO:0000259" key="3">
    <source>
        <dbReference type="SMART" id="SM00635"/>
    </source>
</evidence>
<feature type="domain" description="BIG2" evidence="3">
    <location>
        <begin position="480"/>
        <end position="557"/>
    </location>
</feature>
<dbReference type="Gene3D" id="2.60.40.1080">
    <property type="match status" value="2"/>
</dbReference>
<keyword evidence="1" id="KW-0472">Membrane</keyword>
<accession>A0A4Q2KCB4</accession>
<proteinExistence type="predicted"/>
<keyword evidence="2" id="KW-0732">Signal</keyword>
<comment type="caution">
    <text evidence="4">The sequence shown here is derived from an EMBL/GenBank/DDBJ whole genome shotgun (WGS) entry which is preliminary data.</text>
</comment>
<dbReference type="SMART" id="SM00635">
    <property type="entry name" value="BID_2"/>
    <property type="match status" value="2"/>
</dbReference>
<dbReference type="Pfam" id="PF02368">
    <property type="entry name" value="Big_2"/>
    <property type="match status" value="2"/>
</dbReference>
<evidence type="ECO:0000313" key="5">
    <source>
        <dbReference type="Proteomes" id="UP000291269"/>
    </source>
</evidence>
<sequence length="681" mass="71546">MKGFKKVLLAALAVMLVLSMSFAAVFAAESEQKTFVATANGKEGGSQLSVTFSIEGLSANCQRADKVTGIGDHIKVNGVLVSEAEESDPASQVQIHQRSNMFWIYTSGYQFKKGDTVEFLAGMGFVKAGEGDAVCVADSPKIDATLAEDYKVIMALDGNWAVLPADGAIKISGLEPLVAIEENLKDYASKQLTLKFESLFSGDVLNDLQKDADVAGKIKFGGKTVTEINAANTLENKLSQPVDAIRIDSTGSALVFTIDDRAEVNGEEVLADLTTFSADVMTTPSGLELKEAYTRTYYATYDYWVTTVSPVIPAEGDKVLHFKTLGNDWSIGGDATNKSITFEFYEDICDETNAGAGNANFYASLPRWILSNATGRTVESVDKAVSSGAYEAALTKILVDGQDIRTIQAGIEGDAAKSTAVMLHYNKNKAQIYIPAGLIALDEDHVITIKAGMVFPTGYYVEQDMVFTYSAATQKLSTTSVTDITLNKTEGTLAVGDTETLVATIAPAGATNRMVEWSSSDESVATVDENGKVTALKAGTATITAKALDGDKTATFTLTVKEAATSVTLNKTAIELSVGASETLTATIAPSGADDAVEWTTSDESVATVDENGKVTAVKAGTATITVTTKNGKTATCTVTVKAEEKEEPASGGCGSAVAATASALGALLVAGAIVVLFRKK</sequence>
<evidence type="ECO:0000256" key="1">
    <source>
        <dbReference type="SAM" id="Phobius"/>
    </source>
</evidence>
<dbReference type="SUPFAM" id="SSF49373">
    <property type="entry name" value="Invasin/intimin cell-adhesion fragments"/>
    <property type="match status" value="2"/>
</dbReference>
<evidence type="ECO:0000313" key="4">
    <source>
        <dbReference type="EMBL" id="RXZ61013.1"/>
    </source>
</evidence>
<feature type="signal peptide" evidence="2">
    <location>
        <begin position="1"/>
        <end position="23"/>
    </location>
</feature>
<feature type="chain" id="PRO_5038997151" evidence="2">
    <location>
        <begin position="24"/>
        <end position="681"/>
    </location>
</feature>
<feature type="transmembrane region" description="Helical" evidence="1">
    <location>
        <begin position="657"/>
        <end position="678"/>
    </location>
</feature>
<dbReference type="OrthoDB" id="2068322at2"/>
<reference evidence="4 5" key="1">
    <citation type="journal article" date="2019" name="Gut">
        <title>Antibiotics-induced monodominance of a novel gut bacterial order.</title>
        <authorList>
            <person name="Hildebrand F."/>
            <person name="Moitinho-Silva L."/>
            <person name="Blasche S."/>
            <person name="Jahn M.T."/>
            <person name="Gossmann T.I."/>
            <person name="Heuerta-Cepas J."/>
            <person name="Hercog R."/>
            <person name="Luetge M."/>
            <person name="Bahram M."/>
            <person name="Pryszlak A."/>
            <person name="Alves R.J."/>
            <person name="Waszak S.M."/>
            <person name="Zhu A."/>
            <person name="Ye L."/>
            <person name="Costea P.I."/>
            <person name="Aalvink S."/>
            <person name="Belzer C."/>
            <person name="Forslund S.K."/>
            <person name="Sunagawa S."/>
            <person name="Hentschel U."/>
            <person name="Merten C."/>
            <person name="Patil K.R."/>
            <person name="Benes V."/>
            <person name="Bork P."/>
        </authorList>
    </citation>
    <scope>NUCLEOTIDE SEQUENCE [LARGE SCALE GENOMIC DNA]</scope>
    <source>
        <strain evidence="4 5">HDS1380</strain>
    </source>
</reference>
<name>A0A4Q2KCB4_9FIRM</name>
<feature type="domain" description="BIG2" evidence="3">
    <location>
        <begin position="563"/>
        <end position="639"/>
    </location>
</feature>
<dbReference type="RefSeq" id="WP_129223263.1">
    <property type="nucleotide sequence ID" value="NZ_SDOZ01000002.1"/>
</dbReference>
<dbReference type="InterPro" id="IPR003343">
    <property type="entry name" value="Big_2"/>
</dbReference>
<organism evidence="4 5">
    <name type="scientific">Candidatus Borkfalkia ceftriaxoniphila</name>
    <dbReference type="NCBI Taxonomy" id="2508949"/>
    <lineage>
        <taxon>Bacteria</taxon>
        <taxon>Bacillati</taxon>
        <taxon>Bacillota</taxon>
        <taxon>Clostridia</taxon>
        <taxon>Christensenellales</taxon>
        <taxon>Christensenellaceae</taxon>
        <taxon>Candidatus Borkfalkia</taxon>
    </lineage>
</organism>
<dbReference type="Proteomes" id="UP000291269">
    <property type="component" value="Unassembled WGS sequence"/>
</dbReference>
<dbReference type="InterPro" id="IPR008964">
    <property type="entry name" value="Invasin/intimin_cell_adhesion"/>
</dbReference>
<keyword evidence="1" id="KW-1133">Transmembrane helix</keyword>
<keyword evidence="1" id="KW-0812">Transmembrane</keyword>
<evidence type="ECO:0000256" key="2">
    <source>
        <dbReference type="SAM" id="SignalP"/>
    </source>
</evidence>
<protein>
    <submittedName>
        <fullName evidence="4">Ig domain-containing protein</fullName>
    </submittedName>
</protein>
<keyword evidence="5" id="KW-1185">Reference proteome</keyword>
<dbReference type="AlphaFoldDB" id="A0A4Q2KCB4"/>
<dbReference type="EMBL" id="SDOZ01000002">
    <property type="protein sequence ID" value="RXZ61013.1"/>
    <property type="molecule type" value="Genomic_DNA"/>
</dbReference>